<dbReference type="Proteomes" id="UP000054683">
    <property type="component" value="Unassembled WGS sequence"/>
</dbReference>
<reference evidence="1 2" key="1">
    <citation type="submission" date="2016-01" db="EMBL/GenBank/DDBJ databases">
        <authorList>
            <person name="Oliw E.H."/>
        </authorList>
    </citation>
    <scope>NUCLEOTIDE SEQUENCE [LARGE SCALE GENOMIC DNA]</scope>
    <source>
        <strain evidence="1">LMG 27134</strain>
    </source>
</reference>
<accession>A0A158JEZ3</accession>
<dbReference type="OrthoDB" id="9104104at2"/>
<protein>
    <submittedName>
        <fullName evidence="1">Uncharacterized protein</fullName>
    </submittedName>
</protein>
<dbReference type="AlphaFoldDB" id="A0A158JEZ3"/>
<organism evidence="1 2">
    <name type="scientific">Caballeronia udeis</name>
    <dbReference type="NCBI Taxonomy" id="1232866"/>
    <lineage>
        <taxon>Bacteria</taxon>
        <taxon>Pseudomonadati</taxon>
        <taxon>Pseudomonadota</taxon>
        <taxon>Betaproteobacteria</taxon>
        <taxon>Burkholderiales</taxon>
        <taxon>Burkholderiaceae</taxon>
        <taxon>Caballeronia</taxon>
    </lineage>
</organism>
<evidence type="ECO:0000313" key="1">
    <source>
        <dbReference type="EMBL" id="SAL67434.1"/>
    </source>
</evidence>
<dbReference type="EMBL" id="FCOK02000084">
    <property type="protein sequence ID" value="SAL67434.1"/>
    <property type="molecule type" value="Genomic_DNA"/>
</dbReference>
<dbReference type="RefSeq" id="WP_062091877.1">
    <property type="nucleotide sequence ID" value="NZ_FCOK02000084.1"/>
</dbReference>
<proteinExistence type="predicted"/>
<gene>
    <name evidence="1" type="ORF">AWB69_07747</name>
</gene>
<evidence type="ECO:0000313" key="2">
    <source>
        <dbReference type="Proteomes" id="UP000054683"/>
    </source>
</evidence>
<sequence>MLDNFDRFNSFHDWIFAGYSADSRGSAVYLELVSDDFKEHKTIVFMDVTRCLVTEYGMENIVYSLDILVDFDSPKFVAARQILDRSTPFDRGLSPKKIAVLLASFGGEAWIEYSTYRVLSKNPG</sequence>
<name>A0A158JEZ3_9BURK</name>